<protein>
    <recommendedName>
        <fullName evidence="4">Ran-specific GTPase-activating protein 30</fullName>
    </recommendedName>
</protein>
<dbReference type="EMBL" id="KV454433">
    <property type="protein sequence ID" value="ODQ78947.1"/>
    <property type="molecule type" value="Genomic_DNA"/>
</dbReference>
<accession>A0A1E3QPQ2</accession>
<dbReference type="PANTHER" id="PTHR31010">
    <property type="entry name" value="RAN-SPECIFIC GTPASE-ACTIVATING PROTEIN 30-RELATED"/>
    <property type="match status" value="1"/>
</dbReference>
<feature type="compositionally biased region" description="Basic and acidic residues" evidence="1">
    <location>
        <begin position="387"/>
        <end position="400"/>
    </location>
</feature>
<gene>
    <name evidence="2" type="ORF">BABINDRAFT_63470</name>
</gene>
<dbReference type="OrthoDB" id="512915at2759"/>
<dbReference type="GO" id="GO:0005634">
    <property type="term" value="C:nucleus"/>
    <property type="evidence" value="ECO:0007669"/>
    <property type="project" value="EnsemblFungi"/>
</dbReference>
<keyword evidence="3" id="KW-1185">Reference proteome</keyword>
<evidence type="ECO:0000256" key="1">
    <source>
        <dbReference type="SAM" id="MobiDB-lite"/>
    </source>
</evidence>
<dbReference type="GO" id="GO:0005737">
    <property type="term" value="C:cytoplasm"/>
    <property type="evidence" value="ECO:0007669"/>
    <property type="project" value="EnsemblFungi"/>
</dbReference>
<dbReference type="GO" id="GO:0030695">
    <property type="term" value="F:GTPase regulator activity"/>
    <property type="evidence" value="ECO:0007669"/>
    <property type="project" value="EnsemblFungi"/>
</dbReference>
<organism evidence="2 3">
    <name type="scientific">Babjeviella inositovora NRRL Y-12698</name>
    <dbReference type="NCBI Taxonomy" id="984486"/>
    <lineage>
        <taxon>Eukaryota</taxon>
        <taxon>Fungi</taxon>
        <taxon>Dikarya</taxon>
        <taxon>Ascomycota</taxon>
        <taxon>Saccharomycotina</taxon>
        <taxon>Pichiomycetes</taxon>
        <taxon>Serinales incertae sedis</taxon>
        <taxon>Babjeviella</taxon>
    </lineage>
</organism>
<dbReference type="AlphaFoldDB" id="A0A1E3QPQ2"/>
<name>A0A1E3QPQ2_9ASCO</name>
<reference evidence="3" key="1">
    <citation type="submission" date="2016-05" db="EMBL/GenBank/DDBJ databases">
        <title>Comparative genomics of biotechnologically important yeasts.</title>
        <authorList>
            <consortium name="DOE Joint Genome Institute"/>
            <person name="Riley R."/>
            <person name="Haridas S."/>
            <person name="Wolfe K.H."/>
            <person name="Lopes M.R."/>
            <person name="Hittinger C.T."/>
            <person name="Goker M."/>
            <person name="Salamov A."/>
            <person name="Wisecaver J."/>
            <person name="Long T.M."/>
            <person name="Aerts A.L."/>
            <person name="Barry K."/>
            <person name="Choi C."/>
            <person name="Clum A."/>
            <person name="Coughlan A.Y."/>
            <person name="Deshpande S."/>
            <person name="Douglass A.P."/>
            <person name="Hanson S.J."/>
            <person name="Klenk H.-P."/>
            <person name="Labutti K."/>
            <person name="Lapidus A."/>
            <person name="Lindquist E."/>
            <person name="Lipzen A."/>
            <person name="Meier-Kolthoff J.P."/>
            <person name="Ohm R.A."/>
            <person name="Otillar R.P."/>
            <person name="Pangilinan J."/>
            <person name="Peng Y."/>
            <person name="Rokas A."/>
            <person name="Rosa C.A."/>
            <person name="Scheuner C."/>
            <person name="Sibirny A.A."/>
            <person name="Slot J.C."/>
            <person name="Stielow J.B."/>
            <person name="Sun H."/>
            <person name="Kurtzman C.P."/>
            <person name="Blackwell M."/>
            <person name="Grigoriev I.V."/>
            <person name="Jeffries T.W."/>
        </authorList>
    </citation>
    <scope>NUCLEOTIDE SEQUENCE [LARGE SCALE GENOMIC DNA]</scope>
    <source>
        <strain evidence="3">NRRL Y-12698</strain>
    </source>
</reference>
<dbReference type="GeneID" id="30150261"/>
<evidence type="ECO:0000313" key="2">
    <source>
        <dbReference type="EMBL" id="ODQ78947.1"/>
    </source>
</evidence>
<dbReference type="RefSeq" id="XP_018984275.1">
    <property type="nucleotide sequence ID" value="XM_019132408.1"/>
</dbReference>
<proteinExistence type="predicted"/>
<dbReference type="Pfam" id="PF05508">
    <property type="entry name" value="Ran-binding"/>
    <property type="match status" value="1"/>
</dbReference>
<evidence type="ECO:0008006" key="4">
    <source>
        <dbReference type="Google" id="ProtNLM"/>
    </source>
</evidence>
<feature type="region of interest" description="Disordered" evidence="1">
    <location>
        <begin position="387"/>
        <end position="414"/>
    </location>
</feature>
<sequence length="429" mass="47914">MDEILAKAGSQAVSFAIKSGISIASGYAIKTVLKFLEKIPEEEKSHIERTKKRLQTRIEIVSTAIDLIKLVAARGNTSLESTLRLTKDLKEEIDTFDETVTRISGDIDGKSSLSGRKTAVREVELYMKDLLERIEEAIPLISLALTTSGANLSATLPAQVSPGRLLQASTVVTKSNDQFEASLASVPVGPTFEFTYFSVFYNPGRAAYGSSEVSWKEDITKCQVQVTRNVAKNKEYAYTLELTEDFDDGRYHDEEETPKTIRLDLSCITRLFFSASGQLLKLGDRDTPVLVLKINRDLEATETSSFEWVAFGEVDIAYGDDDDEEAKPQETQDTEFKDKIRAASLSLFEYIVRLCALQANDQVSLLEVNDERLAVYLNDENASTSVRRPEEYIESRENTLRRSQKASTPPTSELLSAKLEKVKLSDLKR</sequence>
<feature type="compositionally biased region" description="Polar residues" evidence="1">
    <location>
        <begin position="405"/>
        <end position="414"/>
    </location>
</feature>
<dbReference type="InterPro" id="IPR008812">
    <property type="entry name" value="Ran_GTP-bd-rel"/>
</dbReference>
<dbReference type="Proteomes" id="UP000094336">
    <property type="component" value="Unassembled WGS sequence"/>
</dbReference>
<dbReference type="PANTHER" id="PTHR31010:SF2">
    <property type="entry name" value="RAN-SPECIFIC GTPASE-ACTIVATING PROTEIN 30"/>
    <property type="match status" value="1"/>
</dbReference>
<evidence type="ECO:0000313" key="3">
    <source>
        <dbReference type="Proteomes" id="UP000094336"/>
    </source>
</evidence>